<feature type="domain" description="ATPase AAA-type core" evidence="7">
    <location>
        <begin position="105"/>
        <end position="195"/>
    </location>
</feature>
<dbReference type="InterPro" id="IPR003960">
    <property type="entry name" value="ATPase_AAA_CS"/>
</dbReference>
<keyword evidence="6" id="KW-0472">Membrane</keyword>
<dbReference type="InterPro" id="IPR051701">
    <property type="entry name" value="Mito_OM_Translocase_MSP1"/>
</dbReference>
<dbReference type="EMBL" id="NJES01000136">
    <property type="protein sequence ID" value="PHH77039.1"/>
    <property type="molecule type" value="Genomic_DNA"/>
</dbReference>
<reference evidence="9 10" key="1">
    <citation type="submission" date="2017-06" db="EMBL/GenBank/DDBJ databases">
        <title>Ant-infecting Ophiocordyceps genomes reveal a high diversity of potential behavioral manipulation genes and a possible major role for enterotoxins.</title>
        <authorList>
            <person name="De Bekker C."/>
            <person name="Evans H.C."/>
            <person name="Brachmann A."/>
            <person name="Hughes D.P."/>
        </authorList>
    </citation>
    <scope>NUCLEOTIDE SEQUENCE [LARGE SCALE GENOMIC DNA]</scope>
    <source>
        <strain evidence="9 10">Map16</strain>
    </source>
</reference>
<dbReference type="OrthoDB" id="10254455at2759"/>
<dbReference type="Proteomes" id="UP000226431">
    <property type="component" value="Unassembled WGS sequence"/>
</dbReference>
<evidence type="ECO:0000256" key="2">
    <source>
        <dbReference type="ARBA" id="ARBA00022741"/>
    </source>
</evidence>
<evidence type="ECO:0000256" key="3">
    <source>
        <dbReference type="ARBA" id="ARBA00022840"/>
    </source>
</evidence>
<accession>A0A2C5XN14</accession>
<dbReference type="STRING" id="2004952.A0A2C5XN14"/>
<evidence type="ECO:0000256" key="4">
    <source>
        <dbReference type="ARBA" id="ARBA00023128"/>
    </source>
</evidence>
<keyword evidence="4" id="KW-0496">Mitochondrion</keyword>
<feature type="transmembrane region" description="Helical" evidence="6">
    <location>
        <begin position="7"/>
        <end position="28"/>
    </location>
</feature>
<keyword evidence="6" id="KW-1133">Transmembrane helix</keyword>
<dbReference type="PANTHER" id="PTHR45644:SF3">
    <property type="entry name" value="FI08533P-RELATED"/>
    <property type="match status" value="1"/>
</dbReference>
<dbReference type="Gene3D" id="3.40.50.300">
    <property type="entry name" value="P-loop containing nucleotide triphosphate hydrolases"/>
    <property type="match status" value="1"/>
</dbReference>
<evidence type="ECO:0000259" key="8">
    <source>
        <dbReference type="Pfam" id="PF17862"/>
    </source>
</evidence>
<dbReference type="InterPro" id="IPR003959">
    <property type="entry name" value="ATPase_AAA_core"/>
</dbReference>
<evidence type="ECO:0000313" key="9">
    <source>
        <dbReference type="EMBL" id="PHH77039.1"/>
    </source>
</evidence>
<comment type="subcellular location">
    <subcellularLocation>
        <location evidence="1">Mitochondrion membrane</location>
        <topology evidence="1">Single-pass membrane protein</topology>
    </subcellularLocation>
</comment>
<gene>
    <name evidence="9" type="ORF">CDD80_977</name>
</gene>
<dbReference type="GO" id="GO:0005524">
    <property type="term" value="F:ATP binding"/>
    <property type="evidence" value="ECO:0007669"/>
    <property type="project" value="UniProtKB-KW"/>
</dbReference>
<evidence type="ECO:0000313" key="10">
    <source>
        <dbReference type="Proteomes" id="UP000226431"/>
    </source>
</evidence>
<keyword evidence="2 5" id="KW-0547">Nucleotide-binding</keyword>
<dbReference type="GO" id="GO:0140570">
    <property type="term" value="P:extraction of mislocalized protein from mitochondrial outer membrane"/>
    <property type="evidence" value="ECO:0007669"/>
    <property type="project" value="TreeGrafter"/>
</dbReference>
<evidence type="ECO:0000256" key="1">
    <source>
        <dbReference type="ARBA" id="ARBA00004304"/>
    </source>
</evidence>
<protein>
    <recommendedName>
        <fullName evidence="11">AAA+ ATPase domain-containing protein</fullName>
    </recommendedName>
</protein>
<dbReference type="PANTHER" id="PTHR45644">
    <property type="entry name" value="AAA ATPASE, PUTATIVE (AFU_ORTHOLOGUE AFUA_2G12920)-RELATED-RELATED"/>
    <property type="match status" value="1"/>
</dbReference>
<keyword evidence="6" id="KW-0812">Transmembrane</keyword>
<dbReference type="Pfam" id="PF17862">
    <property type="entry name" value="AAA_lid_3"/>
    <property type="match status" value="1"/>
</dbReference>
<comment type="caution">
    <text evidence="9">The sequence shown here is derived from an EMBL/GenBank/DDBJ whole genome shotgun (WGS) entry which is preliminary data.</text>
</comment>
<dbReference type="SUPFAM" id="SSF52540">
    <property type="entry name" value="P-loop containing nucleoside triphosphate hydrolases"/>
    <property type="match status" value="1"/>
</dbReference>
<dbReference type="InterPro" id="IPR041569">
    <property type="entry name" value="AAA_lid_3"/>
</dbReference>
<evidence type="ECO:0000256" key="6">
    <source>
        <dbReference type="SAM" id="Phobius"/>
    </source>
</evidence>
<organism evidence="9 10">
    <name type="scientific">Ophiocordyceps camponoti-rufipedis</name>
    <dbReference type="NCBI Taxonomy" id="2004952"/>
    <lineage>
        <taxon>Eukaryota</taxon>
        <taxon>Fungi</taxon>
        <taxon>Dikarya</taxon>
        <taxon>Ascomycota</taxon>
        <taxon>Pezizomycotina</taxon>
        <taxon>Sordariomycetes</taxon>
        <taxon>Hypocreomycetidae</taxon>
        <taxon>Hypocreales</taxon>
        <taxon>Ophiocordycipitaceae</taxon>
        <taxon>Ophiocordyceps</taxon>
    </lineage>
</organism>
<evidence type="ECO:0000256" key="5">
    <source>
        <dbReference type="RuleBase" id="RU003651"/>
    </source>
</evidence>
<dbReference type="PROSITE" id="PS00674">
    <property type="entry name" value="AAA"/>
    <property type="match status" value="1"/>
</dbReference>
<dbReference type="GO" id="GO:0016887">
    <property type="term" value="F:ATP hydrolysis activity"/>
    <property type="evidence" value="ECO:0007669"/>
    <property type="project" value="InterPro"/>
</dbReference>
<comment type="similarity">
    <text evidence="5">Belongs to the AAA ATPase family.</text>
</comment>
<name>A0A2C5XN14_9HYPO</name>
<proteinExistence type="inferred from homology"/>
<evidence type="ECO:0000259" key="7">
    <source>
        <dbReference type="Pfam" id="PF00004"/>
    </source>
</evidence>
<dbReference type="Gene3D" id="1.10.8.60">
    <property type="match status" value="1"/>
</dbReference>
<dbReference type="InterPro" id="IPR027417">
    <property type="entry name" value="P-loop_NTPase"/>
</dbReference>
<feature type="domain" description="AAA ATPase AAA+ lid" evidence="8">
    <location>
        <begin position="218"/>
        <end position="254"/>
    </location>
</feature>
<sequence>MGNKRKIGDIALDLLLIAGVMTAGLYLAQNIVHPILSNIVDPDKEKHEQTRRQAKAHLERLNRPGIVGKDGDELEPGRRDFVLNEFESLVALEMVAPQDIHVRFQVRAVFSLARKMQPSIIFIDEIDAVLGRRRSGEHEASGMVKAEFMTLWDGLTSANESGLPAQILVLGATNRMHDIDEAILRRMPKKFPVPLPGLAQRQRILQLLLQDTKKDPLDLDLDYVSHITAGMSGSDIKEACREAAMAPVREYLKSHGQDRRQIASASSKDFRGIRTGDFSVNIYSQQPQDCTFSRSEANKETQ</sequence>
<keyword evidence="3 5" id="KW-0067">ATP-binding</keyword>
<dbReference type="GO" id="GO:0005741">
    <property type="term" value="C:mitochondrial outer membrane"/>
    <property type="evidence" value="ECO:0007669"/>
    <property type="project" value="TreeGrafter"/>
</dbReference>
<dbReference type="AlphaFoldDB" id="A0A2C5XN14"/>
<dbReference type="Pfam" id="PF00004">
    <property type="entry name" value="AAA"/>
    <property type="match status" value="1"/>
</dbReference>
<keyword evidence="10" id="KW-1185">Reference proteome</keyword>
<evidence type="ECO:0008006" key="11">
    <source>
        <dbReference type="Google" id="ProtNLM"/>
    </source>
</evidence>